<dbReference type="InterPro" id="IPR013011">
    <property type="entry name" value="PTS_EIIB_2"/>
</dbReference>
<dbReference type="GO" id="GO:0009401">
    <property type="term" value="P:phosphoenolpyruvate-dependent sugar phosphotransferase system"/>
    <property type="evidence" value="ECO:0007669"/>
    <property type="project" value="UniProtKB-KW"/>
</dbReference>
<dbReference type="InterPro" id="IPR050864">
    <property type="entry name" value="Bacterial_PTS_Sugar_Transport"/>
</dbReference>
<dbReference type="GO" id="GO:0005886">
    <property type="term" value="C:plasma membrane"/>
    <property type="evidence" value="ECO:0007669"/>
    <property type="project" value="TreeGrafter"/>
</dbReference>
<dbReference type="SUPFAM" id="SSF52794">
    <property type="entry name" value="PTS system IIB component-like"/>
    <property type="match status" value="1"/>
</dbReference>
<dbReference type="Proteomes" id="UP000585721">
    <property type="component" value="Unassembled WGS sequence"/>
</dbReference>
<evidence type="ECO:0000313" key="11">
    <source>
        <dbReference type="Proteomes" id="UP000585721"/>
    </source>
</evidence>
<dbReference type="PANTHER" id="PTHR30505:SF0">
    <property type="entry name" value="FRUCTOSE-LIKE PTS SYSTEM EIIBC COMPONENT-RELATED"/>
    <property type="match status" value="1"/>
</dbReference>
<sequence>MVSIVGVTACPTGVAHTYMAAEAIIASAEEKGWKVTVETQGSLGIDNPLNNDLIKCADIVILSTDVAIKGEERFKGKPVIKAGCSEIIRSSKKLMDKIEAYMAKQSA</sequence>
<dbReference type="RefSeq" id="WP_188025250.1">
    <property type="nucleotide sequence ID" value="NZ_JACHGR010000001.1"/>
</dbReference>
<evidence type="ECO:0000256" key="3">
    <source>
        <dbReference type="ARBA" id="ARBA00022448"/>
    </source>
</evidence>
<protein>
    <recommendedName>
        <fullName evidence="2">protein-N(pi)-phosphohistidine--D-fructose phosphotransferase</fullName>
        <ecNumber evidence="2">2.7.1.202</ecNumber>
    </recommendedName>
</protein>
<evidence type="ECO:0000313" key="10">
    <source>
        <dbReference type="EMBL" id="MBB6054440.1"/>
    </source>
</evidence>
<dbReference type="AlphaFoldDB" id="A0A841GHT0"/>
<keyword evidence="4" id="KW-0597">Phosphoprotein</keyword>
<evidence type="ECO:0000256" key="5">
    <source>
        <dbReference type="ARBA" id="ARBA00022597"/>
    </source>
</evidence>
<evidence type="ECO:0000259" key="9">
    <source>
        <dbReference type="PROSITE" id="PS51099"/>
    </source>
</evidence>
<dbReference type="EMBL" id="JACHGR010000001">
    <property type="protein sequence ID" value="MBB6054440.1"/>
    <property type="molecule type" value="Genomic_DNA"/>
</dbReference>
<gene>
    <name evidence="10" type="ORF">HNR75_000305</name>
</gene>
<dbReference type="InterPro" id="IPR036095">
    <property type="entry name" value="PTS_EIIB-like_sf"/>
</dbReference>
<keyword evidence="11" id="KW-1185">Reference proteome</keyword>
<name>A0A841GHT0_9GAMM</name>
<dbReference type="EC" id="2.7.1.202" evidence="2"/>
<evidence type="ECO:0000256" key="8">
    <source>
        <dbReference type="ARBA" id="ARBA00022777"/>
    </source>
</evidence>
<keyword evidence="5" id="KW-0762">Sugar transport</keyword>
<dbReference type="PROSITE" id="PS51099">
    <property type="entry name" value="PTS_EIIB_TYPE_2"/>
    <property type="match status" value="1"/>
</dbReference>
<keyword evidence="6" id="KW-0808">Transferase</keyword>
<keyword evidence="3" id="KW-0813">Transport</keyword>
<dbReference type="Pfam" id="PF02302">
    <property type="entry name" value="PTS_IIB"/>
    <property type="match status" value="1"/>
</dbReference>
<dbReference type="NCBIfam" id="TIGR00829">
    <property type="entry name" value="FRU"/>
    <property type="match status" value="1"/>
</dbReference>
<comment type="caution">
    <text evidence="10">The sequence shown here is derived from an EMBL/GenBank/DDBJ whole genome shotgun (WGS) entry which is preliminary data.</text>
</comment>
<comment type="catalytic activity">
    <reaction evidence="1">
        <text>D-fructose(out) + N(pros)-phospho-L-histidyl-[protein] = D-fructose 1-phosphate(in) + L-histidyl-[protein]</text>
        <dbReference type="Rhea" id="RHEA:49252"/>
        <dbReference type="Rhea" id="RHEA-COMP:9745"/>
        <dbReference type="Rhea" id="RHEA-COMP:9746"/>
        <dbReference type="ChEBI" id="CHEBI:29979"/>
        <dbReference type="ChEBI" id="CHEBI:37721"/>
        <dbReference type="ChEBI" id="CHEBI:58674"/>
        <dbReference type="ChEBI" id="CHEBI:64837"/>
        <dbReference type="EC" id="2.7.1.202"/>
    </reaction>
</comment>
<evidence type="ECO:0000256" key="4">
    <source>
        <dbReference type="ARBA" id="ARBA00022553"/>
    </source>
</evidence>
<dbReference type="GO" id="GO:0016301">
    <property type="term" value="F:kinase activity"/>
    <property type="evidence" value="ECO:0007669"/>
    <property type="project" value="UniProtKB-KW"/>
</dbReference>
<accession>A0A841GHT0</accession>
<evidence type="ECO:0000256" key="7">
    <source>
        <dbReference type="ARBA" id="ARBA00022683"/>
    </source>
</evidence>
<evidence type="ECO:0000256" key="6">
    <source>
        <dbReference type="ARBA" id="ARBA00022679"/>
    </source>
</evidence>
<dbReference type="CDD" id="cd05569">
    <property type="entry name" value="PTS_IIB_fructose"/>
    <property type="match status" value="1"/>
</dbReference>
<dbReference type="GO" id="GO:0022877">
    <property type="term" value="F:protein-N(PI)-phosphohistidine-fructose phosphotransferase system transporter activity"/>
    <property type="evidence" value="ECO:0007669"/>
    <property type="project" value="InterPro"/>
</dbReference>
<organism evidence="10 11">
    <name type="scientific">Tolumonas osonensis</name>
    <dbReference type="NCBI Taxonomy" id="675874"/>
    <lineage>
        <taxon>Bacteria</taxon>
        <taxon>Pseudomonadati</taxon>
        <taxon>Pseudomonadota</taxon>
        <taxon>Gammaproteobacteria</taxon>
        <taxon>Aeromonadales</taxon>
        <taxon>Aeromonadaceae</taxon>
        <taxon>Tolumonas</taxon>
    </lineage>
</organism>
<feature type="domain" description="PTS EIIB type-2" evidence="9">
    <location>
        <begin position="4"/>
        <end position="100"/>
    </location>
</feature>
<evidence type="ECO:0000256" key="1">
    <source>
        <dbReference type="ARBA" id="ARBA00001401"/>
    </source>
</evidence>
<keyword evidence="7" id="KW-0598">Phosphotransferase system</keyword>
<dbReference type="GO" id="GO:0090563">
    <property type="term" value="F:protein-phosphocysteine-sugar phosphotransferase activity"/>
    <property type="evidence" value="ECO:0007669"/>
    <property type="project" value="TreeGrafter"/>
</dbReference>
<dbReference type="InterPro" id="IPR003353">
    <property type="entry name" value="PTS_IIB_fruc"/>
</dbReference>
<proteinExistence type="predicted"/>
<dbReference type="InterPro" id="IPR003501">
    <property type="entry name" value="PTS_EIIB_2/3"/>
</dbReference>
<dbReference type="Gene3D" id="3.40.50.2300">
    <property type="match status" value="1"/>
</dbReference>
<keyword evidence="8" id="KW-0418">Kinase</keyword>
<reference evidence="10 11" key="1">
    <citation type="submission" date="2020-08" db="EMBL/GenBank/DDBJ databases">
        <title>Genomic Encyclopedia of Type Strains, Phase IV (KMG-IV): sequencing the most valuable type-strain genomes for metagenomic binning, comparative biology and taxonomic classification.</title>
        <authorList>
            <person name="Goeker M."/>
        </authorList>
    </citation>
    <scope>NUCLEOTIDE SEQUENCE [LARGE SCALE GENOMIC DNA]</scope>
    <source>
        <strain evidence="10 11">DSM 22975</strain>
    </source>
</reference>
<dbReference type="PANTHER" id="PTHR30505">
    <property type="entry name" value="FRUCTOSE-LIKE PERMEASE"/>
    <property type="match status" value="1"/>
</dbReference>
<evidence type="ECO:0000256" key="2">
    <source>
        <dbReference type="ARBA" id="ARBA00012799"/>
    </source>
</evidence>
<dbReference type="FunFam" id="3.40.50.2300:FF:000014">
    <property type="entry name" value="PTS system fructose-like transporter subunit IIB"/>
    <property type="match status" value="1"/>
</dbReference>